<name>A0ACB7S4G5_HYAAI</name>
<organism evidence="1 2">
    <name type="scientific">Hyalomma asiaticum</name>
    <name type="common">Tick</name>
    <dbReference type="NCBI Taxonomy" id="266040"/>
    <lineage>
        <taxon>Eukaryota</taxon>
        <taxon>Metazoa</taxon>
        <taxon>Ecdysozoa</taxon>
        <taxon>Arthropoda</taxon>
        <taxon>Chelicerata</taxon>
        <taxon>Arachnida</taxon>
        <taxon>Acari</taxon>
        <taxon>Parasitiformes</taxon>
        <taxon>Ixodida</taxon>
        <taxon>Ixodoidea</taxon>
        <taxon>Ixodidae</taxon>
        <taxon>Hyalomminae</taxon>
        <taxon>Hyalomma</taxon>
    </lineage>
</organism>
<comment type="caution">
    <text evidence="1">The sequence shown here is derived from an EMBL/GenBank/DDBJ whole genome shotgun (WGS) entry which is preliminary data.</text>
</comment>
<reference evidence="1" key="1">
    <citation type="submission" date="2020-05" db="EMBL/GenBank/DDBJ databases">
        <title>Large-scale comparative analyses of tick genomes elucidate their genetic diversity and vector capacities.</title>
        <authorList>
            <person name="Jia N."/>
            <person name="Wang J."/>
            <person name="Shi W."/>
            <person name="Du L."/>
            <person name="Sun Y."/>
            <person name="Zhan W."/>
            <person name="Jiang J."/>
            <person name="Wang Q."/>
            <person name="Zhang B."/>
            <person name="Ji P."/>
            <person name="Sakyi L.B."/>
            <person name="Cui X."/>
            <person name="Yuan T."/>
            <person name="Jiang B."/>
            <person name="Yang W."/>
            <person name="Lam T.T.-Y."/>
            <person name="Chang Q."/>
            <person name="Ding S."/>
            <person name="Wang X."/>
            <person name="Zhu J."/>
            <person name="Ruan X."/>
            <person name="Zhao L."/>
            <person name="Wei J."/>
            <person name="Que T."/>
            <person name="Du C."/>
            <person name="Cheng J."/>
            <person name="Dai P."/>
            <person name="Han X."/>
            <person name="Huang E."/>
            <person name="Gao Y."/>
            <person name="Liu J."/>
            <person name="Shao H."/>
            <person name="Ye R."/>
            <person name="Li L."/>
            <person name="Wei W."/>
            <person name="Wang X."/>
            <person name="Wang C."/>
            <person name="Yang T."/>
            <person name="Huo Q."/>
            <person name="Li W."/>
            <person name="Guo W."/>
            <person name="Chen H."/>
            <person name="Zhou L."/>
            <person name="Ni X."/>
            <person name="Tian J."/>
            <person name="Zhou Y."/>
            <person name="Sheng Y."/>
            <person name="Liu T."/>
            <person name="Pan Y."/>
            <person name="Xia L."/>
            <person name="Li J."/>
            <person name="Zhao F."/>
            <person name="Cao W."/>
        </authorList>
    </citation>
    <scope>NUCLEOTIDE SEQUENCE</scope>
    <source>
        <strain evidence="1">Hyas-2018</strain>
    </source>
</reference>
<keyword evidence="2" id="KW-1185">Reference proteome</keyword>
<evidence type="ECO:0000313" key="1">
    <source>
        <dbReference type="EMBL" id="KAH6928624.1"/>
    </source>
</evidence>
<gene>
    <name evidence="1" type="ORF">HPB50_017761</name>
</gene>
<evidence type="ECO:0000313" key="2">
    <source>
        <dbReference type="Proteomes" id="UP000821845"/>
    </source>
</evidence>
<sequence length="188" mass="19989">MPHTPAGKCAQVSSTGPRFFSSAVTAFPMEATRCNITPGSAVHDYYGMDPLLTAIPTPDARDAVTASLALPVWMPSTPRTPQALPQVLPAARATPPRSSRVLSSVSSANSTVSRTATLPAGHFKAMVEGPAKWRDTAPSPAIRGAPEFRRLGHDPYARVESINAIASRHARTDYWKCVLTIANLKDGA</sequence>
<proteinExistence type="predicted"/>
<accession>A0ACB7S4G5</accession>
<protein>
    <submittedName>
        <fullName evidence="1">Uncharacterized protein</fullName>
    </submittedName>
</protein>
<dbReference type="EMBL" id="CM023486">
    <property type="protein sequence ID" value="KAH6928624.1"/>
    <property type="molecule type" value="Genomic_DNA"/>
</dbReference>
<dbReference type="Proteomes" id="UP000821845">
    <property type="component" value="Chromosome 6"/>
</dbReference>